<feature type="transmembrane region" description="Helical" evidence="9">
    <location>
        <begin position="420"/>
        <end position="443"/>
    </location>
</feature>
<dbReference type="EMBL" id="QLIX01000009">
    <property type="protein sequence ID" value="RAI58483.1"/>
    <property type="molecule type" value="Genomic_DNA"/>
</dbReference>
<feature type="transmembrane region" description="Helical" evidence="9">
    <location>
        <begin position="915"/>
        <end position="939"/>
    </location>
</feature>
<dbReference type="Gene3D" id="3.30.2090.10">
    <property type="entry name" value="Multidrug efflux transporter AcrB TolC docking domain, DN and DC subdomains"/>
    <property type="match status" value="2"/>
</dbReference>
<feature type="transmembrane region" description="Helical" evidence="9">
    <location>
        <begin position="455"/>
        <end position="482"/>
    </location>
</feature>
<dbReference type="InterPro" id="IPR001036">
    <property type="entry name" value="Acrflvin-R"/>
</dbReference>
<feature type="transmembrane region" description="Helical" evidence="9">
    <location>
        <begin position="529"/>
        <end position="548"/>
    </location>
</feature>
<dbReference type="Gene3D" id="1.20.1640.10">
    <property type="entry name" value="Multidrug efflux transporter AcrB transmembrane domain"/>
    <property type="match status" value="2"/>
</dbReference>
<evidence type="ECO:0000256" key="1">
    <source>
        <dbReference type="ARBA" id="ARBA00004429"/>
    </source>
</evidence>
<comment type="subcellular location">
    <subcellularLocation>
        <location evidence="1 9">Cell inner membrane</location>
        <topology evidence="1 9">Multi-pass membrane protein</topology>
    </subcellularLocation>
</comment>
<keyword evidence="6 9" id="KW-0812">Transmembrane</keyword>
<feature type="transmembrane region" description="Helical" evidence="9">
    <location>
        <begin position="887"/>
        <end position="909"/>
    </location>
</feature>
<name>A0A327M8N7_9PROT</name>
<feature type="domain" description="SSD" evidence="10">
    <location>
        <begin position="351"/>
        <end position="480"/>
    </location>
</feature>
<keyword evidence="4" id="KW-1003">Cell membrane</keyword>
<dbReference type="SUPFAM" id="SSF82714">
    <property type="entry name" value="Multidrug efflux transporter AcrB TolC docking domain, DN and DC subdomains"/>
    <property type="match status" value="2"/>
</dbReference>
<keyword evidence="8 9" id="KW-0472">Membrane</keyword>
<organism evidence="11 12">
    <name type="scientific">Roseicella frigidaeris</name>
    <dbReference type="NCBI Taxonomy" id="2230885"/>
    <lineage>
        <taxon>Bacteria</taxon>
        <taxon>Pseudomonadati</taxon>
        <taxon>Pseudomonadota</taxon>
        <taxon>Alphaproteobacteria</taxon>
        <taxon>Acetobacterales</taxon>
        <taxon>Roseomonadaceae</taxon>
        <taxon>Roseicella</taxon>
    </lineage>
</organism>
<dbReference type="InterPro" id="IPR000731">
    <property type="entry name" value="SSD"/>
</dbReference>
<evidence type="ECO:0000256" key="3">
    <source>
        <dbReference type="ARBA" id="ARBA00022448"/>
    </source>
</evidence>
<dbReference type="Gene3D" id="3.30.70.1320">
    <property type="entry name" value="Multidrug efflux transporter AcrB pore domain like"/>
    <property type="match status" value="1"/>
</dbReference>
<dbReference type="InterPro" id="IPR004764">
    <property type="entry name" value="MdtF-like"/>
</dbReference>
<dbReference type="PANTHER" id="PTHR32063:SF11">
    <property type="entry name" value="CATION OR DRUG EFFLUX SYSTEM PROTEIN"/>
    <property type="match status" value="1"/>
</dbReference>
<evidence type="ECO:0000256" key="4">
    <source>
        <dbReference type="ARBA" id="ARBA00022475"/>
    </source>
</evidence>
<dbReference type="GO" id="GO:0009636">
    <property type="term" value="P:response to toxic substance"/>
    <property type="evidence" value="ECO:0007669"/>
    <property type="project" value="UniProtKB-ARBA"/>
</dbReference>
<dbReference type="Proteomes" id="UP000249065">
    <property type="component" value="Unassembled WGS sequence"/>
</dbReference>
<feature type="transmembrane region" description="Helical" evidence="9">
    <location>
        <begin position="352"/>
        <end position="372"/>
    </location>
</feature>
<dbReference type="GO" id="GO:0015562">
    <property type="term" value="F:efflux transmembrane transporter activity"/>
    <property type="evidence" value="ECO:0007669"/>
    <property type="project" value="InterPro"/>
</dbReference>
<evidence type="ECO:0000256" key="6">
    <source>
        <dbReference type="ARBA" id="ARBA00022692"/>
    </source>
</evidence>
<feature type="transmembrane region" description="Helical" evidence="9">
    <location>
        <begin position="378"/>
        <end position="399"/>
    </location>
</feature>
<evidence type="ECO:0000256" key="8">
    <source>
        <dbReference type="ARBA" id="ARBA00023136"/>
    </source>
</evidence>
<dbReference type="Gene3D" id="3.30.70.1430">
    <property type="entry name" value="Multidrug efflux transporter AcrB pore domain"/>
    <property type="match status" value="2"/>
</dbReference>
<evidence type="ECO:0000256" key="9">
    <source>
        <dbReference type="RuleBase" id="RU364070"/>
    </source>
</evidence>
<evidence type="ECO:0000259" key="10">
    <source>
        <dbReference type="PROSITE" id="PS50156"/>
    </source>
</evidence>
<gene>
    <name evidence="11" type="ORF">DOO78_14140</name>
</gene>
<feature type="transmembrane region" description="Helical" evidence="9">
    <location>
        <begin position="862"/>
        <end position="880"/>
    </location>
</feature>
<keyword evidence="7 9" id="KW-1133">Transmembrane helix</keyword>
<dbReference type="FunFam" id="3.30.70.1430:FF:000001">
    <property type="entry name" value="Efflux pump membrane transporter"/>
    <property type="match status" value="1"/>
</dbReference>
<dbReference type="InterPro" id="IPR027463">
    <property type="entry name" value="AcrB_DN_DC_subdom"/>
</dbReference>
<dbReference type="SUPFAM" id="SSF82693">
    <property type="entry name" value="Multidrug efflux transporter AcrB pore domain, PN1, PN2, PC1 and PC2 subdomains"/>
    <property type="match status" value="4"/>
</dbReference>
<dbReference type="PRINTS" id="PR00702">
    <property type="entry name" value="ACRIFLAVINRP"/>
</dbReference>
<dbReference type="PROSITE" id="PS50156">
    <property type="entry name" value="SSD"/>
    <property type="match status" value="1"/>
</dbReference>
<keyword evidence="12" id="KW-1185">Reference proteome</keyword>
<sequence length="1038" mass="111178">MSLVLLIVGGLSMLSLPISEYPDVVPPTVVVATGYPGASAQVVADTVATPIEQEVNGTEGMLYMSSQSTADGRMNLVVTFGLGTDPDRAQILVQGAVAAALPRLPEEVRRWGVTTRKLATDRLMVIFVSSPDASYDQLYVSNFALRQVRDELLRIDGIGDIDMQGARDYAMRVWLDPGRMQANKVIAEDVIAAVQAQNAEVAGGQIAEPPVADQAFQPNLIFRGRLSDPAEFEAIVIRAGADGRLLRLGDIGRVELGAASYTTASTLQGRPAVALAVTQRPGSNALATAEQIRDRLATITAGFPAGIRAEIAYDPTRFVAESVRELVQTIAEAIFLVVCVVLLFLQNWRAAMIPILAIPVSLIGTFGVMMAFGFTLNVLTLFGLVLAVGIVVDDAIVVVENVDRHLRTDPEVRRAAATTMLEVGGALVSIALVLCAVFVPTAFLEGITGRFFRQFAVTIAVATALSCFCSLTLSPALATLILRRHEVHPPPRRHGPARLLRWLLARFNRGFDRLSRAYAALTRRLVRHVLPMLGLYALLILGTGWLLVSTPQGFLPAQDRGYATVSLELPGGASLARTTAAVEAAARIAREIPGIASVSALAGVSGATNTAGSNQGTLTPVFAPWSERLPQGLTAQRIMRELRQRLAVLQEAAVLVIPPPAVPGIGSGGFALRLEDRTGRGTEVLAAAAGNLAAALRQLPGIAGAYTPFRIDSPLIAVDVDRARIEMLGVPVARLSQSIETLLGTSYINDFTAYGRNWRVLAQAAPEFRRLDTDLARIFTRNEAGAMVPLANVMAFREVTGPQRVPRYNLYPAAEVAGEIRPGFGSAAANAAIERVARRVLPDGIGFEWTDLSFEQTHSGNAGLLVFPLCVLFVYLVLAAQYGSWSLPFAVILIVPMCLLASTLGLRLLGQEVNILTQIGFVVLVGLAAKNAILIVEFAQQREEEEGMSPVEAVVEACRLRLRAILMTSLAFILGVLPLVIASGAGAEMRRAVGSAVFFGMMGVTVFGLLFTPVFYIMIRRLVGPAPSTLREMRRKGQ</sequence>
<feature type="transmembrane region" description="Helical" evidence="9">
    <location>
        <begin position="326"/>
        <end position="345"/>
    </location>
</feature>
<keyword evidence="5 9" id="KW-0997">Cell inner membrane</keyword>
<protein>
    <recommendedName>
        <fullName evidence="9">Efflux pump membrane transporter</fullName>
    </recommendedName>
</protein>
<dbReference type="SUPFAM" id="SSF82866">
    <property type="entry name" value="Multidrug efflux transporter AcrB transmembrane domain"/>
    <property type="match status" value="2"/>
</dbReference>
<dbReference type="PANTHER" id="PTHR32063">
    <property type="match status" value="1"/>
</dbReference>
<dbReference type="GO" id="GO:0042910">
    <property type="term" value="F:xenobiotic transmembrane transporter activity"/>
    <property type="evidence" value="ECO:0007669"/>
    <property type="project" value="TreeGrafter"/>
</dbReference>
<evidence type="ECO:0000313" key="11">
    <source>
        <dbReference type="EMBL" id="RAI58483.1"/>
    </source>
</evidence>
<dbReference type="FunFam" id="1.20.1640.10:FF:000001">
    <property type="entry name" value="Efflux pump membrane transporter"/>
    <property type="match status" value="1"/>
</dbReference>
<keyword evidence="3 9" id="KW-0813">Transport</keyword>
<reference evidence="12" key="1">
    <citation type="submission" date="2018-06" db="EMBL/GenBank/DDBJ databases">
        <authorList>
            <person name="Khan S.A."/>
        </authorList>
    </citation>
    <scope>NUCLEOTIDE SEQUENCE [LARGE SCALE GENOMIC DNA]</scope>
    <source>
        <strain evidence="12">DB-1506</strain>
    </source>
</reference>
<evidence type="ECO:0000256" key="5">
    <source>
        <dbReference type="ARBA" id="ARBA00022519"/>
    </source>
</evidence>
<dbReference type="OrthoDB" id="9806532at2"/>
<comment type="similarity">
    <text evidence="2 9">Belongs to the resistance-nodulation-cell division (RND) (TC 2.A.6) family.</text>
</comment>
<dbReference type="GO" id="GO:0005886">
    <property type="term" value="C:plasma membrane"/>
    <property type="evidence" value="ECO:0007669"/>
    <property type="project" value="UniProtKB-SubCell"/>
</dbReference>
<proteinExistence type="inferred from homology"/>
<dbReference type="Pfam" id="PF00873">
    <property type="entry name" value="ACR_tran"/>
    <property type="match status" value="1"/>
</dbReference>
<evidence type="ECO:0000256" key="7">
    <source>
        <dbReference type="ARBA" id="ARBA00022989"/>
    </source>
</evidence>
<accession>A0A327M8N7</accession>
<evidence type="ECO:0000256" key="2">
    <source>
        <dbReference type="ARBA" id="ARBA00010942"/>
    </source>
</evidence>
<dbReference type="Gene3D" id="3.30.70.1440">
    <property type="entry name" value="Multidrug efflux transporter AcrB pore domain"/>
    <property type="match status" value="1"/>
</dbReference>
<evidence type="ECO:0000313" key="12">
    <source>
        <dbReference type="Proteomes" id="UP000249065"/>
    </source>
</evidence>
<feature type="transmembrane region" description="Helical" evidence="9">
    <location>
        <begin position="993"/>
        <end position="1019"/>
    </location>
</feature>
<dbReference type="AlphaFoldDB" id="A0A327M8N7"/>
<feature type="transmembrane region" description="Helical" evidence="9">
    <location>
        <begin position="960"/>
        <end position="981"/>
    </location>
</feature>
<comment type="caution">
    <text evidence="11">The sequence shown here is derived from an EMBL/GenBank/DDBJ whole genome shotgun (WGS) entry which is preliminary data.</text>
</comment>
<dbReference type="NCBIfam" id="TIGR00915">
    <property type="entry name" value="2A0602"/>
    <property type="match status" value="1"/>
</dbReference>
<comment type="caution">
    <text evidence="9">Lacks conserved residue(s) required for the propagation of feature annotation.</text>
</comment>